<comment type="caution">
    <text evidence="5">The sequence shown here is derived from an EMBL/GenBank/DDBJ whole genome shotgun (WGS) entry which is preliminary data.</text>
</comment>
<dbReference type="Pfam" id="PF14843">
    <property type="entry name" value="GF_recep_IV"/>
    <property type="match status" value="1"/>
</dbReference>
<dbReference type="SMART" id="SM00261">
    <property type="entry name" value="FU"/>
    <property type="match status" value="7"/>
</dbReference>
<organism evidence="5 6">
    <name type="scientific">Danionella cerebrum</name>
    <dbReference type="NCBI Taxonomy" id="2873325"/>
    <lineage>
        <taxon>Eukaryota</taxon>
        <taxon>Metazoa</taxon>
        <taxon>Chordata</taxon>
        <taxon>Craniata</taxon>
        <taxon>Vertebrata</taxon>
        <taxon>Euteleostomi</taxon>
        <taxon>Actinopterygii</taxon>
        <taxon>Neopterygii</taxon>
        <taxon>Teleostei</taxon>
        <taxon>Ostariophysi</taxon>
        <taxon>Cypriniformes</taxon>
        <taxon>Danionidae</taxon>
        <taxon>Danioninae</taxon>
        <taxon>Danionella</taxon>
    </lineage>
</organism>
<dbReference type="EMBL" id="SRMA01025432">
    <property type="protein sequence ID" value="TRY94594.1"/>
    <property type="molecule type" value="Genomic_DNA"/>
</dbReference>
<dbReference type="OrthoDB" id="300641at2759"/>
<feature type="transmembrane region" description="Helical" evidence="3">
    <location>
        <begin position="439"/>
        <end position="461"/>
    </location>
</feature>
<reference evidence="5" key="2">
    <citation type="submission" date="2019-04" db="EMBL/GenBank/DDBJ databases">
        <authorList>
            <person name="Kadobianskyi M."/>
            <person name="Schulze L."/>
            <person name="Schuelke M."/>
            <person name="Judkewitz B."/>
        </authorList>
    </citation>
    <scope>NUCLEOTIDE SEQUENCE</scope>
    <source>
        <strain evidence="5">Bolton</strain>
        <tissue evidence="5">Whole-body</tissue>
    </source>
</reference>
<dbReference type="Proteomes" id="UP000316079">
    <property type="component" value="Unassembled WGS sequence"/>
</dbReference>
<dbReference type="SMART" id="SM00181">
    <property type="entry name" value="EGF"/>
    <property type="match status" value="4"/>
</dbReference>
<keyword evidence="3" id="KW-0812">Transmembrane</keyword>
<dbReference type="EMBL" id="SRMA01025432">
    <property type="protein sequence ID" value="TRY94593.1"/>
    <property type="molecule type" value="Genomic_DNA"/>
</dbReference>
<accession>A0A553QX94</accession>
<protein>
    <recommendedName>
        <fullName evidence="4">EGF-like domain-containing protein</fullName>
    </recommendedName>
</protein>
<keyword evidence="3" id="KW-1133">Transmembrane helix</keyword>
<name>A0A553QX94_9TELE</name>
<keyword evidence="3" id="KW-0472">Membrane</keyword>
<evidence type="ECO:0000313" key="6">
    <source>
        <dbReference type="Proteomes" id="UP000316079"/>
    </source>
</evidence>
<dbReference type="InterPro" id="IPR032778">
    <property type="entry name" value="GF_recep_IV"/>
</dbReference>
<feature type="domain" description="EGF-like" evidence="4">
    <location>
        <begin position="364"/>
        <end position="400"/>
    </location>
</feature>
<dbReference type="PANTHER" id="PTHR15332">
    <property type="entry name" value="PROPROTEIN CONVERTASE SUBTILISIN_KEXIN TYPE 5-LIKE"/>
    <property type="match status" value="1"/>
</dbReference>
<dbReference type="InterPro" id="IPR006212">
    <property type="entry name" value="Furin_repeat"/>
</dbReference>
<dbReference type="InterPro" id="IPR009030">
    <property type="entry name" value="Growth_fac_rcpt_cys_sf"/>
</dbReference>
<gene>
    <name evidence="5" type="ORF">DNTS_015805</name>
</gene>
<dbReference type="EMBL" id="SRMA01025432">
    <property type="protein sequence ID" value="TRY94596.1"/>
    <property type="molecule type" value="Genomic_DNA"/>
</dbReference>
<sequence>MGSVRQCARKDTLKTLDQGICVSCHSTCATCSGPLSDDCEACSALTPKLYEGSCMEECPAGTYYQSTDKECQECHQTCARCDGPEPTQCLKCEKGLVLDPNTMMCGVTGDSDCPPKTFLQNNQFTCLACHQLCQSCEGPGPFDCQTCAMPYYLYNDSCVSQCPSGTYSAHEEADGVELGFCMPCDQVCTTCTGASPRDCLICAPGYLHLLSHLCVSHCPTGNWQWKGLSLDYNISVLRQEDDIQVTRKGNVDEFRFVRNGYYSSGDRCEKCDPSCEQCTGPGPDACTVCTPPLFNLQGTRQCVEQCPERFFESGHSCRQCHTSCKSCTDKTPQGCLSCDWGSILQDGVCYPRCEESRYYSQDSECEACDESCKHCSGAGPHSCLTCRPGFALHAIDGECLPCCQPGQRDENCCLCDSGTAKTNQDEVILRSKAVQHASAALPVALLLAVVLTLVVFALVQARAKKRLCWRRSYERLSGVAREQPSPRPMPHGVPEPEDSGDEVDVVYTSRHGSVYRRYGFIHEPDTEEEQDEEDVSEDTQLNKT</sequence>
<dbReference type="SUPFAM" id="SSF57184">
    <property type="entry name" value="Growth factor receptor domain"/>
    <property type="match status" value="3"/>
</dbReference>
<dbReference type="PANTHER" id="PTHR15332:SF175">
    <property type="entry name" value="PROPROTEIN CONVERTASE SUBTILISIN_KEXIN TYPE 5-LIKE"/>
    <property type="match status" value="1"/>
</dbReference>
<proteinExistence type="predicted"/>
<dbReference type="CDD" id="cd00064">
    <property type="entry name" value="FU"/>
    <property type="match status" value="6"/>
</dbReference>
<dbReference type="InterPro" id="IPR000742">
    <property type="entry name" value="EGF"/>
</dbReference>
<dbReference type="EMBL" id="SRMA01025432">
    <property type="protein sequence ID" value="TRY94592.1"/>
    <property type="molecule type" value="Genomic_DNA"/>
</dbReference>
<evidence type="ECO:0000256" key="3">
    <source>
        <dbReference type="SAM" id="Phobius"/>
    </source>
</evidence>
<dbReference type="Gene3D" id="2.10.220.10">
    <property type="entry name" value="Hormone Receptor, Insulin-like Growth Factor Receptor 1, Chain A, domain 2"/>
    <property type="match status" value="5"/>
</dbReference>
<evidence type="ECO:0000256" key="2">
    <source>
        <dbReference type="SAM" id="MobiDB-lite"/>
    </source>
</evidence>
<reference evidence="5 6" key="1">
    <citation type="journal article" date="2019" name="Sci. Data">
        <title>Hybrid genome assembly and annotation of Danionella translucida.</title>
        <authorList>
            <person name="Kadobianskyi M."/>
            <person name="Schulze L."/>
            <person name="Schuelke M."/>
            <person name="Judkewitz B."/>
        </authorList>
    </citation>
    <scope>NUCLEOTIDE SEQUENCE [LARGE SCALE GENOMIC DNA]</scope>
    <source>
        <strain evidence="5 6">Bolton</strain>
    </source>
</reference>
<feature type="domain" description="EGF-like" evidence="4">
    <location>
        <begin position="128"/>
        <end position="159"/>
    </location>
</feature>
<dbReference type="AlphaFoldDB" id="A0A553QX94"/>
<feature type="region of interest" description="Disordered" evidence="2">
    <location>
        <begin position="518"/>
        <end position="544"/>
    </location>
</feature>
<dbReference type="EMBL" id="SRMA01025432">
    <property type="protein sequence ID" value="TRY94597.1"/>
    <property type="molecule type" value="Genomic_DNA"/>
</dbReference>
<feature type="domain" description="EGF-like" evidence="4">
    <location>
        <begin position="183"/>
        <end position="215"/>
    </location>
</feature>
<evidence type="ECO:0000313" key="5">
    <source>
        <dbReference type="EMBL" id="TRY94594.1"/>
    </source>
</evidence>
<feature type="compositionally biased region" description="Acidic residues" evidence="2">
    <location>
        <begin position="525"/>
        <end position="537"/>
    </location>
</feature>
<keyword evidence="1" id="KW-0325">Glycoprotein</keyword>
<keyword evidence="6" id="KW-1185">Reference proteome</keyword>
<feature type="domain" description="EGF-like" evidence="4">
    <location>
        <begin position="73"/>
        <end position="106"/>
    </location>
</feature>
<feature type="region of interest" description="Disordered" evidence="2">
    <location>
        <begin position="479"/>
        <end position="501"/>
    </location>
</feature>
<evidence type="ECO:0000256" key="1">
    <source>
        <dbReference type="ARBA" id="ARBA00023180"/>
    </source>
</evidence>
<evidence type="ECO:0000259" key="4">
    <source>
        <dbReference type="SMART" id="SM00181"/>
    </source>
</evidence>